<dbReference type="PANTHER" id="PTHR36838:SF3">
    <property type="entry name" value="TRANSPORTER AUXIN EFFLUX CARRIER EC FAMILY"/>
    <property type="match status" value="1"/>
</dbReference>
<comment type="similarity">
    <text evidence="2">Belongs to the auxin efflux carrier (TC 2.A.69) family.</text>
</comment>
<feature type="transmembrane region" description="Helical" evidence="8">
    <location>
        <begin position="64"/>
        <end position="86"/>
    </location>
</feature>
<feature type="transmembrane region" description="Helical" evidence="8">
    <location>
        <begin position="127"/>
        <end position="149"/>
    </location>
</feature>
<dbReference type="RefSeq" id="WP_226385818.1">
    <property type="nucleotide sequence ID" value="NZ_JADCKA010000019.1"/>
</dbReference>
<feature type="transmembrane region" description="Helical" evidence="8">
    <location>
        <begin position="294"/>
        <end position="317"/>
    </location>
</feature>
<keyword evidence="7 8" id="KW-0472">Membrane</keyword>
<protein>
    <submittedName>
        <fullName evidence="9">AEC family transporter</fullName>
    </submittedName>
</protein>
<evidence type="ECO:0000256" key="3">
    <source>
        <dbReference type="ARBA" id="ARBA00022448"/>
    </source>
</evidence>
<evidence type="ECO:0000256" key="8">
    <source>
        <dbReference type="SAM" id="Phobius"/>
    </source>
</evidence>
<feature type="transmembrane region" description="Helical" evidence="8">
    <location>
        <begin position="98"/>
        <end position="115"/>
    </location>
</feature>
<dbReference type="InterPro" id="IPR004776">
    <property type="entry name" value="Mem_transp_PIN-like"/>
</dbReference>
<dbReference type="EMBL" id="JADCKA010000019">
    <property type="protein sequence ID" value="MBE5036172.1"/>
    <property type="molecule type" value="Genomic_DNA"/>
</dbReference>
<keyword evidence="4" id="KW-1003">Cell membrane</keyword>
<evidence type="ECO:0000313" key="10">
    <source>
        <dbReference type="Proteomes" id="UP001516588"/>
    </source>
</evidence>
<comment type="subcellular location">
    <subcellularLocation>
        <location evidence="1">Cell membrane</location>
        <topology evidence="1">Multi-pass membrane protein</topology>
    </subcellularLocation>
</comment>
<keyword evidence="10" id="KW-1185">Reference proteome</keyword>
<feature type="transmembrane region" description="Helical" evidence="8">
    <location>
        <begin position="231"/>
        <end position="251"/>
    </location>
</feature>
<dbReference type="InterPro" id="IPR038770">
    <property type="entry name" value="Na+/solute_symporter_sf"/>
</dbReference>
<feature type="transmembrane region" description="Helical" evidence="8">
    <location>
        <begin position="201"/>
        <end position="219"/>
    </location>
</feature>
<sequence length="318" mass="35044">MLIIFERILAIFIMILIGYAANRAGILPDSSRKHLTNLMIYITAPCMAAESIYSKELSPEVVTATWQVIIGAAVYFVIITVFAYVFIRALKFKPKKEWGVYVVAITCINSGFMGFPVTKAIFGDDLFYLMVMHNIIAVFYIWSITPMLLNIGTEKGEGGKSRFAENIKAMFNPCTFGIIIGVIMLIFGIKPPTAVDEVVASLSDATVPISMIIVGVQLGSSHIIEMLKNRYIFLVNIAAMIISPVLTFLIVEQFDFLQTGVKVILIFASVFPTAVVPAAIAEKMGKDPTRLAEIVSVTTAFSLITIPLISAFLMGYYY</sequence>
<dbReference type="PANTHER" id="PTHR36838">
    <property type="entry name" value="AUXIN EFFLUX CARRIER FAMILY PROTEIN"/>
    <property type="match status" value="1"/>
</dbReference>
<reference evidence="9 10" key="1">
    <citation type="submission" date="2020-10" db="EMBL/GenBank/DDBJ databases">
        <title>ChiBAC.</title>
        <authorList>
            <person name="Zenner C."/>
            <person name="Hitch T.C.A."/>
            <person name="Clavel T."/>
        </authorList>
    </citation>
    <scope>NUCLEOTIDE SEQUENCE [LARGE SCALE GENOMIC DNA]</scope>
    <source>
        <strain evidence="9 10">DSM 108706</strain>
    </source>
</reference>
<evidence type="ECO:0000256" key="2">
    <source>
        <dbReference type="ARBA" id="ARBA00010145"/>
    </source>
</evidence>
<dbReference type="Pfam" id="PF03547">
    <property type="entry name" value="Mem_trans"/>
    <property type="match status" value="1"/>
</dbReference>
<comment type="caution">
    <text evidence="9">The sequence shown here is derived from an EMBL/GenBank/DDBJ whole genome shotgun (WGS) entry which is preliminary data.</text>
</comment>
<dbReference type="Gene3D" id="1.20.1530.20">
    <property type="match status" value="1"/>
</dbReference>
<organism evidence="9 10">
    <name type="scientific">Gallibacter intestinalis</name>
    <dbReference type="NCBI Taxonomy" id="2779356"/>
    <lineage>
        <taxon>Bacteria</taxon>
        <taxon>Bacillati</taxon>
        <taxon>Bacillota</taxon>
        <taxon>Clostridia</taxon>
        <taxon>Eubacteriales</taxon>
        <taxon>Eubacteriaceae</taxon>
        <taxon>Gallibacter</taxon>
    </lineage>
</organism>
<feature type="transmembrane region" description="Helical" evidence="8">
    <location>
        <begin position="170"/>
        <end position="189"/>
    </location>
</feature>
<keyword evidence="5 8" id="KW-0812">Transmembrane</keyword>
<dbReference type="Proteomes" id="UP001516588">
    <property type="component" value="Unassembled WGS sequence"/>
</dbReference>
<accession>A0ABR9QZ59</accession>
<evidence type="ECO:0000313" key="9">
    <source>
        <dbReference type="EMBL" id="MBE5036172.1"/>
    </source>
</evidence>
<evidence type="ECO:0000256" key="7">
    <source>
        <dbReference type="ARBA" id="ARBA00023136"/>
    </source>
</evidence>
<name>A0ABR9QZ59_9FIRM</name>
<proteinExistence type="inferred from homology"/>
<keyword evidence="6 8" id="KW-1133">Transmembrane helix</keyword>
<evidence type="ECO:0000256" key="4">
    <source>
        <dbReference type="ARBA" id="ARBA00022475"/>
    </source>
</evidence>
<evidence type="ECO:0000256" key="6">
    <source>
        <dbReference type="ARBA" id="ARBA00022989"/>
    </source>
</evidence>
<evidence type="ECO:0000256" key="1">
    <source>
        <dbReference type="ARBA" id="ARBA00004651"/>
    </source>
</evidence>
<evidence type="ECO:0000256" key="5">
    <source>
        <dbReference type="ARBA" id="ARBA00022692"/>
    </source>
</evidence>
<gene>
    <name evidence="9" type="ORF">INF20_07790</name>
</gene>
<feature type="transmembrane region" description="Helical" evidence="8">
    <location>
        <begin position="263"/>
        <end position="282"/>
    </location>
</feature>
<keyword evidence="3" id="KW-0813">Transport</keyword>